<organism evidence="1 2">
    <name type="scientific">Pseudaminobacter soli</name>
    <name type="common">ex Zhang et al. 2022</name>
    <dbReference type="NCBI Taxonomy" id="2831468"/>
    <lineage>
        <taxon>Bacteria</taxon>
        <taxon>Pseudomonadati</taxon>
        <taxon>Pseudomonadota</taxon>
        <taxon>Alphaproteobacteria</taxon>
        <taxon>Hyphomicrobiales</taxon>
        <taxon>Phyllobacteriaceae</taxon>
        <taxon>Pseudaminobacter</taxon>
    </lineage>
</organism>
<evidence type="ECO:0000313" key="1">
    <source>
        <dbReference type="EMBL" id="MBS3650552.1"/>
    </source>
</evidence>
<protein>
    <submittedName>
        <fullName evidence="1">Phosphonate C-P lyase system protein PhnH</fullName>
    </submittedName>
</protein>
<proteinExistence type="predicted"/>
<dbReference type="Proteomes" id="UP000680348">
    <property type="component" value="Unassembled WGS sequence"/>
</dbReference>
<dbReference type="EMBL" id="JAGWCR010000009">
    <property type="protein sequence ID" value="MBS3650552.1"/>
    <property type="molecule type" value="Genomic_DNA"/>
</dbReference>
<evidence type="ECO:0000313" key="2">
    <source>
        <dbReference type="Proteomes" id="UP000680348"/>
    </source>
</evidence>
<reference evidence="1" key="1">
    <citation type="submission" date="2021-04" db="EMBL/GenBank/DDBJ databases">
        <title>Pseudaminobacter soli sp. nov., isolated from paddy soil contaminated by heavy metals.</title>
        <authorList>
            <person name="Zhang K."/>
        </authorList>
    </citation>
    <scope>NUCLEOTIDE SEQUENCE</scope>
    <source>
        <strain evidence="1">19-2017</strain>
    </source>
</reference>
<dbReference type="GO" id="GO:0016829">
    <property type="term" value="F:lyase activity"/>
    <property type="evidence" value="ECO:0007669"/>
    <property type="project" value="UniProtKB-KW"/>
</dbReference>
<name>A0A942I311_9HYPH</name>
<accession>A0A942I311</accession>
<dbReference type="RefSeq" id="WP_188256093.1">
    <property type="nucleotide sequence ID" value="NZ_JABVCF010000009.1"/>
</dbReference>
<sequence>MDAAVTHAFEGGFAEPVLDAQATFRAVMDAMARPARIIEVAPRAAPPASLSPLVGAIACTLIDADTPMWLDPRLGESEAVRAWLSFHTGARLAAAPAEAAFALIADPGEMPPLDRFAQGTQEYPDRSATLILQLDSLEGGAPLTFHGPGIKGEATIAPVSLPADFVRQWTENTKRFPRGVDLILSAGEALACLPRSARLIEVEV</sequence>
<dbReference type="GO" id="GO:0019634">
    <property type="term" value="P:organic phosphonate metabolic process"/>
    <property type="evidence" value="ECO:0007669"/>
    <property type="project" value="InterPro"/>
</dbReference>
<gene>
    <name evidence="1" type="primary">phnH</name>
    <name evidence="1" type="ORF">KEU06_18210</name>
</gene>
<dbReference type="InterPro" id="IPR008772">
    <property type="entry name" value="Phosphonate_metab_PhnH"/>
</dbReference>
<dbReference type="AlphaFoldDB" id="A0A942I311"/>
<dbReference type="NCBIfam" id="TIGR03292">
    <property type="entry name" value="PhnH_redo"/>
    <property type="match status" value="1"/>
</dbReference>
<dbReference type="Gene3D" id="3.40.50.11310">
    <property type="entry name" value="Bacterial phosphonate metabolism protein PhnH"/>
    <property type="match status" value="1"/>
</dbReference>
<dbReference type="PIRSF" id="PIRSF020680">
    <property type="entry name" value="PhnH"/>
    <property type="match status" value="1"/>
</dbReference>
<dbReference type="InterPro" id="IPR038058">
    <property type="entry name" value="PhnH-like_sp"/>
</dbReference>
<dbReference type="Pfam" id="PF05845">
    <property type="entry name" value="PhnH"/>
    <property type="match status" value="1"/>
</dbReference>
<comment type="caution">
    <text evidence="1">The sequence shown here is derived from an EMBL/GenBank/DDBJ whole genome shotgun (WGS) entry which is preliminary data.</text>
</comment>
<dbReference type="SUPFAM" id="SSF159709">
    <property type="entry name" value="PhnH-like"/>
    <property type="match status" value="1"/>
</dbReference>
<keyword evidence="1" id="KW-0456">Lyase</keyword>
<keyword evidence="2" id="KW-1185">Reference proteome</keyword>